<dbReference type="Proteomes" id="UP000623467">
    <property type="component" value="Unassembled WGS sequence"/>
</dbReference>
<name>A0A8H7CXF6_9AGAR</name>
<proteinExistence type="predicted"/>
<evidence type="ECO:0000313" key="1">
    <source>
        <dbReference type="EMBL" id="KAF7351747.1"/>
    </source>
</evidence>
<reference evidence="1" key="1">
    <citation type="submission" date="2020-05" db="EMBL/GenBank/DDBJ databases">
        <title>Mycena genomes resolve the evolution of fungal bioluminescence.</title>
        <authorList>
            <person name="Tsai I.J."/>
        </authorList>
    </citation>
    <scope>NUCLEOTIDE SEQUENCE</scope>
    <source>
        <strain evidence="1">160909Yilan</strain>
    </source>
</reference>
<organism evidence="1 2">
    <name type="scientific">Mycena sanguinolenta</name>
    <dbReference type="NCBI Taxonomy" id="230812"/>
    <lineage>
        <taxon>Eukaryota</taxon>
        <taxon>Fungi</taxon>
        <taxon>Dikarya</taxon>
        <taxon>Basidiomycota</taxon>
        <taxon>Agaricomycotina</taxon>
        <taxon>Agaricomycetes</taxon>
        <taxon>Agaricomycetidae</taxon>
        <taxon>Agaricales</taxon>
        <taxon>Marasmiineae</taxon>
        <taxon>Mycenaceae</taxon>
        <taxon>Mycena</taxon>
    </lineage>
</organism>
<dbReference type="EMBL" id="JACAZH010000013">
    <property type="protein sequence ID" value="KAF7351747.1"/>
    <property type="molecule type" value="Genomic_DNA"/>
</dbReference>
<comment type="caution">
    <text evidence="1">The sequence shown here is derived from an EMBL/GenBank/DDBJ whole genome shotgun (WGS) entry which is preliminary data.</text>
</comment>
<keyword evidence="2" id="KW-1185">Reference proteome</keyword>
<gene>
    <name evidence="1" type="ORF">MSAN_01607900</name>
</gene>
<evidence type="ECO:0000313" key="2">
    <source>
        <dbReference type="Proteomes" id="UP000623467"/>
    </source>
</evidence>
<accession>A0A8H7CXF6</accession>
<dbReference type="OrthoDB" id="3145912at2759"/>
<sequence>MVTRVGDISAPASPPRTLTLTTTSMEDIPCPVSPSHPYLPPELERIIFETAALARRRTIPRLMLVAGRVKLWIEPLLYEVIMLSGAAFEERDSLGLPHFNIDILLKAIKRKPPLFFQNAVQHLFLEHRILAKELDVICTACTGVVNLFHFNTGLHNLAALRNLHHLRRLTLSFPEFLLFWRSDGTHPVLNNLTHLELYAGPIHKLIDFPSLMSRLTHISLNFIPDDKPLQTALCESTHLQCIVFLSEEWADEQALTACGLLLADLRFVCVHLHTPFRVDWLYGAVLRDNYWTLADAFITARREGKIDRFRCIVSDLESDSK</sequence>
<protein>
    <submittedName>
        <fullName evidence="1">Uncharacterized protein</fullName>
    </submittedName>
</protein>
<dbReference type="AlphaFoldDB" id="A0A8H7CXF6"/>